<evidence type="ECO:0000313" key="1">
    <source>
        <dbReference type="EMBL" id="MCG4617561.1"/>
    </source>
</evidence>
<comment type="caution">
    <text evidence="1">The sequence shown here is derived from an EMBL/GenBank/DDBJ whole genome shotgun (WGS) entry which is preliminary data.</text>
</comment>
<accession>A0AAJ1BBH5</accession>
<name>A0AAJ1BBH5_9ACTO</name>
<evidence type="ECO:0000313" key="2">
    <source>
        <dbReference type="Proteomes" id="UP001200537"/>
    </source>
</evidence>
<protein>
    <submittedName>
        <fullName evidence="1">Uncharacterized protein</fullName>
    </submittedName>
</protein>
<dbReference type="RefSeq" id="WP_238127791.1">
    <property type="nucleotide sequence ID" value="NZ_JAKNHJ010000005.1"/>
</dbReference>
<dbReference type="Proteomes" id="UP001200537">
    <property type="component" value="Unassembled WGS sequence"/>
</dbReference>
<organism evidence="1 2">
    <name type="scientific">Varibaculum cambriense</name>
    <dbReference type="NCBI Taxonomy" id="184870"/>
    <lineage>
        <taxon>Bacteria</taxon>
        <taxon>Bacillati</taxon>
        <taxon>Actinomycetota</taxon>
        <taxon>Actinomycetes</taxon>
        <taxon>Actinomycetales</taxon>
        <taxon>Actinomycetaceae</taxon>
        <taxon>Varibaculum</taxon>
    </lineage>
</organism>
<proteinExistence type="predicted"/>
<dbReference type="EMBL" id="JAKNHJ010000005">
    <property type="protein sequence ID" value="MCG4617561.1"/>
    <property type="molecule type" value="Genomic_DNA"/>
</dbReference>
<reference evidence="1" key="1">
    <citation type="submission" date="2022-01" db="EMBL/GenBank/DDBJ databases">
        <title>Collection of gut derived symbiotic bacterial strains cultured from healthy donors.</title>
        <authorList>
            <person name="Lin H."/>
            <person name="Kohout C."/>
            <person name="Waligurski E."/>
            <person name="Pamer E.G."/>
        </authorList>
    </citation>
    <scope>NUCLEOTIDE SEQUENCE</scope>
    <source>
        <strain evidence="1">DFI.7.46</strain>
    </source>
</reference>
<sequence length="173" mass="19191">MSSKNNFPKPETTQDAARQLAVCKLVKDQVKKIETPARAFIEDALKPGDRLYARGVDGEKEIAVLIRSKPKGGRYKIKDPVAFALWIIENDPEIAYLHVETTIKKTSRLNESDYLEGYMEKQAGEIPDGVEEAPPARSTLTVRQSYEQAENLLEDATARGGISGLLEAVSENE</sequence>
<dbReference type="AlphaFoldDB" id="A0AAJ1BBH5"/>
<gene>
    <name evidence="1" type="ORF">L0M99_03480</name>
</gene>